<dbReference type="PANTHER" id="PTHR15818">
    <property type="entry name" value="G PATCH AND KOW-CONTAINING"/>
    <property type="match status" value="1"/>
</dbReference>
<protein>
    <recommendedName>
        <fullName evidence="4">Pre-mRNA-splicing factor</fullName>
    </recommendedName>
</protein>
<comment type="similarity">
    <text evidence="2 4">Belongs to the SPP2 family.</text>
</comment>
<evidence type="ECO:0000256" key="1">
    <source>
        <dbReference type="ARBA" id="ARBA00004123"/>
    </source>
</evidence>
<keyword evidence="4" id="KW-0507">mRNA processing</keyword>
<keyword evidence="3 4" id="KW-0539">Nucleus</keyword>
<comment type="subcellular location">
    <subcellularLocation>
        <location evidence="1 4">Nucleus</location>
    </subcellularLocation>
</comment>
<keyword evidence="4" id="KW-0508">mRNA splicing</keyword>
<keyword evidence="4" id="KW-0747">Spliceosome</keyword>
<feature type="compositionally biased region" description="Basic and acidic residues" evidence="5">
    <location>
        <begin position="276"/>
        <end position="350"/>
    </location>
</feature>
<evidence type="ECO:0000313" key="8">
    <source>
        <dbReference type="Proteomes" id="UP001408356"/>
    </source>
</evidence>
<feature type="region of interest" description="Disordered" evidence="5">
    <location>
        <begin position="1"/>
        <end position="94"/>
    </location>
</feature>
<organism evidence="7 8">
    <name type="scientific">Seiridium unicorne</name>
    <dbReference type="NCBI Taxonomy" id="138068"/>
    <lineage>
        <taxon>Eukaryota</taxon>
        <taxon>Fungi</taxon>
        <taxon>Dikarya</taxon>
        <taxon>Ascomycota</taxon>
        <taxon>Pezizomycotina</taxon>
        <taxon>Sordariomycetes</taxon>
        <taxon>Xylariomycetidae</taxon>
        <taxon>Amphisphaeriales</taxon>
        <taxon>Sporocadaceae</taxon>
        <taxon>Seiridium</taxon>
    </lineage>
</organism>
<evidence type="ECO:0000259" key="6">
    <source>
        <dbReference type="Pfam" id="PF12656"/>
    </source>
</evidence>
<comment type="caution">
    <text evidence="7">The sequence shown here is derived from an EMBL/GenBank/DDBJ whole genome shotgun (WGS) entry which is preliminary data.</text>
</comment>
<evidence type="ECO:0000256" key="5">
    <source>
        <dbReference type="SAM" id="MobiDB-lite"/>
    </source>
</evidence>
<reference evidence="7 8" key="1">
    <citation type="journal article" date="2024" name="J. Plant Pathol.">
        <title>Sequence and assembly of the genome of Seiridium unicorne, isolate CBS 538.82, causal agent of cypress canker disease.</title>
        <authorList>
            <person name="Scali E."/>
            <person name="Rocca G.D."/>
            <person name="Danti R."/>
            <person name="Garbelotto M."/>
            <person name="Barberini S."/>
            <person name="Baroncelli R."/>
            <person name="Emiliani G."/>
        </authorList>
    </citation>
    <scope>NUCLEOTIDE SEQUENCE [LARGE SCALE GENOMIC DNA]</scope>
    <source>
        <strain evidence="7 8">BM-138-508</strain>
    </source>
</reference>
<proteinExistence type="inferred from homology"/>
<name>A0ABR2UTY0_9PEZI</name>
<evidence type="ECO:0000256" key="3">
    <source>
        <dbReference type="ARBA" id="ARBA00023242"/>
    </source>
</evidence>
<comment type="function">
    <text evidence="4">Involved in spliceosome maturation and the first step of pre-mRNA splicing.</text>
</comment>
<sequence length="358" mass="40037">MSESTPVPQAPRIAIKFGASLANAQKPTQGAKKPGKPLPPSALGKRSRPHALNHDSDSDEEDDYGKHESVTTIGERGAENAVRPRDAKAARTDGKPLVIACQTEGGWKAAAAKAQKGGRSLPHEREENFNAQVKETEPADHEKQIKWGLSVTTKSDTQDSPGVPPEDVNSKSAAETVVEENTPTAPKTVEQDAMDALLGNNTKKKTLVISESDTPQDEYKAAYQAAGEVSTIEEYDQIPDGEFGMAMLRGMGYKESQQSTKPKEVRRRPALLGLGAKEDEEIKKAELAKKHGHRERPPRLDEFRRGEEAKRKQREERHSNSYKHERERERSGYSSSRRHDDRDRDRDRYRNRDRHSRH</sequence>
<dbReference type="InterPro" id="IPR026822">
    <property type="entry name" value="Spp2/MOS2_G-patch"/>
</dbReference>
<keyword evidence="8" id="KW-1185">Reference proteome</keyword>
<dbReference type="PANTHER" id="PTHR15818:SF2">
    <property type="entry name" value="G-PATCH DOMAIN AND KOW MOTIFS-CONTAINING PROTEIN"/>
    <property type="match status" value="1"/>
</dbReference>
<feature type="compositionally biased region" description="Polar residues" evidence="5">
    <location>
        <begin position="150"/>
        <end position="160"/>
    </location>
</feature>
<dbReference type="Pfam" id="PF12656">
    <property type="entry name" value="G-patch_2"/>
    <property type="match status" value="1"/>
</dbReference>
<evidence type="ECO:0000256" key="4">
    <source>
        <dbReference type="RuleBase" id="RU369096"/>
    </source>
</evidence>
<feature type="domain" description="Spp2/MOS2 G-patch" evidence="6">
    <location>
        <begin position="229"/>
        <end position="279"/>
    </location>
</feature>
<dbReference type="InterPro" id="IPR045166">
    <property type="entry name" value="Spp2-like"/>
</dbReference>
<evidence type="ECO:0000313" key="7">
    <source>
        <dbReference type="EMBL" id="KAK9417987.1"/>
    </source>
</evidence>
<evidence type="ECO:0000256" key="2">
    <source>
        <dbReference type="ARBA" id="ARBA00008576"/>
    </source>
</evidence>
<feature type="compositionally biased region" description="Basic and acidic residues" evidence="5">
    <location>
        <begin position="130"/>
        <end position="145"/>
    </location>
</feature>
<feature type="compositionally biased region" description="Basic and acidic residues" evidence="5">
    <location>
        <begin position="76"/>
        <end position="94"/>
    </location>
</feature>
<dbReference type="Proteomes" id="UP001408356">
    <property type="component" value="Unassembled WGS sequence"/>
</dbReference>
<feature type="region of interest" description="Disordered" evidence="5">
    <location>
        <begin position="253"/>
        <end position="358"/>
    </location>
</feature>
<gene>
    <name evidence="7" type="ORF">SUNI508_08416</name>
</gene>
<feature type="region of interest" description="Disordered" evidence="5">
    <location>
        <begin position="130"/>
        <end position="191"/>
    </location>
</feature>
<dbReference type="EMBL" id="JARVKF010000394">
    <property type="protein sequence ID" value="KAK9417987.1"/>
    <property type="molecule type" value="Genomic_DNA"/>
</dbReference>
<accession>A0ABR2UTY0</accession>